<dbReference type="AlphaFoldDB" id="A0A9D1L256"/>
<dbReference type="EMBL" id="DVML01000007">
    <property type="protein sequence ID" value="HIU22179.1"/>
    <property type="molecule type" value="Genomic_DNA"/>
</dbReference>
<accession>A0A9D1L256</accession>
<gene>
    <name evidence="1" type="ORF">IAD49_01220</name>
</gene>
<evidence type="ECO:0000313" key="1">
    <source>
        <dbReference type="EMBL" id="HIU22179.1"/>
    </source>
</evidence>
<reference evidence="1" key="2">
    <citation type="journal article" date="2021" name="PeerJ">
        <title>Extensive microbial diversity within the chicken gut microbiome revealed by metagenomics and culture.</title>
        <authorList>
            <person name="Gilroy R."/>
            <person name="Ravi A."/>
            <person name="Getino M."/>
            <person name="Pursley I."/>
            <person name="Horton D.L."/>
            <person name="Alikhan N.F."/>
            <person name="Baker D."/>
            <person name="Gharbi K."/>
            <person name="Hall N."/>
            <person name="Watson M."/>
            <person name="Adriaenssens E.M."/>
            <person name="Foster-Nyarko E."/>
            <person name="Jarju S."/>
            <person name="Secka A."/>
            <person name="Antonio M."/>
            <person name="Oren A."/>
            <person name="Chaudhuri R.R."/>
            <person name="La Ragione R."/>
            <person name="Hildebrand F."/>
            <person name="Pallen M.J."/>
        </authorList>
    </citation>
    <scope>NUCLEOTIDE SEQUENCE</scope>
    <source>
        <strain evidence="1">CHK197-8231</strain>
    </source>
</reference>
<evidence type="ECO:0000313" key="2">
    <source>
        <dbReference type="Proteomes" id="UP000824087"/>
    </source>
</evidence>
<proteinExistence type="predicted"/>
<reference evidence="1" key="1">
    <citation type="submission" date="2020-10" db="EMBL/GenBank/DDBJ databases">
        <authorList>
            <person name="Gilroy R."/>
        </authorList>
    </citation>
    <scope>NUCLEOTIDE SEQUENCE</scope>
    <source>
        <strain evidence="1">CHK197-8231</strain>
    </source>
</reference>
<protein>
    <submittedName>
        <fullName evidence="1">Uncharacterized protein</fullName>
    </submittedName>
</protein>
<name>A0A9D1L256_9BACT</name>
<dbReference type="Proteomes" id="UP000824087">
    <property type="component" value="Unassembled WGS sequence"/>
</dbReference>
<comment type="caution">
    <text evidence="1">The sequence shown here is derived from an EMBL/GenBank/DDBJ whole genome shotgun (WGS) entry which is preliminary data.</text>
</comment>
<sequence length="355" mass="41581">MEKELFDIFFEIVEGAKIGKIPTALFYVQAGFETVIKDRFSNVSGDGNHILYIDDFNQFMNTLKRYFEIVMNTDHMWFRVSEEKNHSYLRINLVYLLANMTPQDFQKPTEFVNRYIEFLNDRTFSQPMTMEYAPLDCKIHIERKEQPAGQETPYALSVTMEKEYPEGVAHYTLPLIRYGVANNRLYLYAIQGKNNEDIKEIDRKFAKKANRYFYKMNKNCREELQDVPLSFMFASTILLKCMQEAGIEDIVIAKSLPLKVEMKKNVFGDMTKYKGFSASKLKALGVITNVEEIEYNLTTRFLHVVERLREQIDGISFKGENNSFLTADVNEKMLFSENEVYQSLLDSTVTYQKRK</sequence>
<organism evidence="1 2">
    <name type="scientific">Candidatus Fimihabitans intestinipullorum</name>
    <dbReference type="NCBI Taxonomy" id="2840820"/>
    <lineage>
        <taxon>Bacteria</taxon>
        <taxon>Bacillati</taxon>
        <taxon>Mycoplasmatota</taxon>
        <taxon>Mycoplasmatota incertae sedis</taxon>
        <taxon>Candidatus Fimihabitans</taxon>
    </lineage>
</organism>